<accession>A0A7R7ZTA0</accession>
<gene>
    <name evidence="2" type="ORF">ACHE_80364A</name>
</gene>
<evidence type="ECO:0000313" key="2">
    <source>
        <dbReference type="EMBL" id="BCR92464.1"/>
    </source>
</evidence>
<dbReference type="AlphaFoldDB" id="A0A7R7ZTA0"/>
<sequence length="147" mass="17253">MLSRMEGLRGFLGIGGMFLFELFCLVFISFLSVEAELTLWDVYRTTKAAVTGFPSACHGRFDTEYEARRFIEEWKDAYADIWRLAIRQGLDEKWRPEDLKVDLEKVLNRVDDGRVKDEDEESICSQFEDLELDRRRRDSGVRSRSLV</sequence>
<keyword evidence="1" id="KW-0472">Membrane</keyword>
<dbReference type="KEGG" id="ache:ACHE_80364A"/>
<dbReference type="GeneID" id="66986813"/>
<evidence type="ECO:0000256" key="1">
    <source>
        <dbReference type="SAM" id="Phobius"/>
    </source>
</evidence>
<dbReference type="Proteomes" id="UP000637239">
    <property type="component" value="Chromosome 8"/>
</dbReference>
<dbReference type="EMBL" id="AP024423">
    <property type="protein sequence ID" value="BCR92464.1"/>
    <property type="molecule type" value="Genomic_DNA"/>
</dbReference>
<evidence type="ECO:0000313" key="3">
    <source>
        <dbReference type="Proteomes" id="UP000637239"/>
    </source>
</evidence>
<protein>
    <submittedName>
        <fullName evidence="2">Uncharacterized protein</fullName>
    </submittedName>
</protein>
<organism evidence="2 3">
    <name type="scientific">Aspergillus chevalieri</name>
    <name type="common">Eurotium chevalieri</name>
    <dbReference type="NCBI Taxonomy" id="182096"/>
    <lineage>
        <taxon>Eukaryota</taxon>
        <taxon>Fungi</taxon>
        <taxon>Dikarya</taxon>
        <taxon>Ascomycota</taxon>
        <taxon>Pezizomycotina</taxon>
        <taxon>Eurotiomycetes</taxon>
        <taxon>Eurotiomycetidae</taxon>
        <taxon>Eurotiales</taxon>
        <taxon>Aspergillaceae</taxon>
        <taxon>Aspergillus</taxon>
        <taxon>Aspergillus subgen. Aspergillus</taxon>
    </lineage>
</organism>
<keyword evidence="1" id="KW-0812">Transmembrane</keyword>
<keyword evidence="3" id="KW-1185">Reference proteome</keyword>
<dbReference type="RefSeq" id="XP_043140977.1">
    <property type="nucleotide sequence ID" value="XM_043283726.1"/>
</dbReference>
<keyword evidence="1" id="KW-1133">Transmembrane helix</keyword>
<feature type="transmembrane region" description="Helical" evidence="1">
    <location>
        <begin position="12"/>
        <end position="33"/>
    </location>
</feature>
<name>A0A7R7ZTA0_ASPCH</name>
<proteinExistence type="predicted"/>
<reference evidence="2" key="2">
    <citation type="submission" date="2021-02" db="EMBL/GenBank/DDBJ databases">
        <title>Aspergillus chevalieri M1 genome sequence.</title>
        <authorList>
            <person name="Kadooka C."/>
            <person name="Mori K."/>
            <person name="Futagami T."/>
        </authorList>
    </citation>
    <scope>NUCLEOTIDE SEQUENCE</scope>
    <source>
        <strain evidence="2">M1</strain>
    </source>
</reference>
<reference evidence="2" key="1">
    <citation type="submission" date="2021-01" db="EMBL/GenBank/DDBJ databases">
        <authorList>
            <consortium name="Aspergillus chevalieri M1 genome sequencing consortium"/>
            <person name="Kazuki M."/>
            <person name="Futagami T."/>
        </authorList>
    </citation>
    <scope>NUCLEOTIDE SEQUENCE</scope>
    <source>
        <strain evidence="2">M1</strain>
    </source>
</reference>